<evidence type="ECO:0000256" key="2">
    <source>
        <dbReference type="SAM" id="Phobius"/>
    </source>
</evidence>
<name>A0A1M6ZUG1_HALPU</name>
<reference evidence="4" key="1">
    <citation type="submission" date="2016-11" db="EMBL/GenBank/DDBJ databases">
        <authorList>
            <person name="Varghese N."/>
            <person name="Submissions S."/>
        </authorList>
    </citation>
    <scope>NUCLEOTIDE SEQUENCE [LARGE SCALE GENOMIC DNA]</scope>
    <source>
        <strain evidence="4">DX253</strain>
    </source>
</reference>
<gene>
    <name evidence="3" type="ORF">SAMN05444342_3580</name>
</gene>
<sequence>MRSDAPVKNKTATLAAGVNWVAGTILLLIVAMTFRPTVHAPRKPKPTNKAAAVAFRRRREPTAGPNATPVDEPPILNPTKTATTTPATVSTDTIGFSLNQRCWNLYKIHEARSEVTLTNLQLFASLCITSSSLFRSLHVLSKRVRTDSVVAFHLFTGVCAISRTCDSEATLPFTAFRRRFASCSHTRTFRILGRARTCVRLTTNLNVFRPDICSTGGAGRVPRGLTLRRFTPLDPCISSVCSDRQQ</sequence>
<keyword evidence="2" id="KW-1133">Transmembrane helix</keyword>
<dbReference type="Proteomes" id="UP000184203">
    <property type="component" value="Unassembled WGS sequence"/>
</dbReference>
<organism evidence="3 4">
    <name type="scientific">Haladaptatus paucihalophilus DX253</name>
    <dbReference type="NCBI Taxonomy" id="797209"/>
    <lineage>
        <taxon>Archaea</taxon>
        <taxon>Methanobacteriati</taxon>
        <taxon>Methanobacteriota</taxon>
        <taxon>Stenosarchaea group</taxon>
        <taxon>Halobacteria</taxon>
        <taxon>Halobacteriales</taxon>
        <taxon>Haladaptataceae</taxon>
        <taxon>Haladaptatus</taxon>
    </lineage>
</organism>
<keyword evidence="2" id="KW-0472">Membrane</keyword>
<keyword evidence="2" id="KW-0812">Transmembrane</keyword>
<feature type="region of interest" description="Disordered" evidence="1">
    <location>
        <begin position="57"/>
        <end position="87"/>
    </location>
</feature>
<feature type="transmembrane region" description="Helical" evidence="2">
    <location>
        <begin position="12"/>
        <end position="34"/>
    </location>
</feature>
<evidence type="ECO:0000313" key="3">
    <source>
        <dbReference type="EMBL" id="SHL34064.1"/>
    </source>
</evidence>
<proteinExistence type="predicted"/>
<accession>A0A1M6ZUG1</accession>
<evidence type="ECO:0000256" key="1">
    <source>
        <dbReference type="SAM" id="MobiDB-lite"/>
    </source>
</evidence>
<protein>
    <submittedName>
        <fullName evidence="3">Uncharacterized protein</fullName>
    </submittedName>
</protein>
<dbReference type="AlphaFoldDB" id="A0A1M6ZUG1"/>
<evidence type="ECO:0000313" key="4">
    <source>
        <dbReference type="Proteomes" id="UP000184203"/>
    </source>
</evidence>
<keyword evidence="4" id="KW-1185">Reference proteome</keyword>
<dbReference type="EMBL" id="FRAN01000006">
    <property type="protein sequence ID" value="SHL34064.1"/>
    <property type="molecule type" value="Genomic_DNA"/>
</dbReference>